<feature type="compositionally biased region" description="Polar residues" evidence="2">
    <location>
        <begin position="8"/>
        <end position="43"/>
    </location>
</feature>
<evidence type="ECO:0000256" key="2">
    <source>
        <dbReference type="SAM" id="MobiDB-lite"/>
    </source>
</evidence>
<dbReference type="SUPFAM" id="SSF63748">
    <property type="entry name" value="Tudor/PWWP/MBT"/>
    <property type="match status" value="1"/>
</dbReference>
<feature type="region of interest" description="Disordered" evidence="2">
    <location>
        <begin position="1"/>
        <end position="73"/>
    </location>
</feature>
<dbReference type="VEuPathDB" id="AmoebaDB:EHI8A_161280"/>
<keyword evidence="1" id="KW-0175">Coiled coil</keyword>
<feature type="compositionally biased region" description="Basic and acidic residues" evidence="2">
    <location>
        <begin position="57"/>
        <end position="69"/>
    </location>
</feature>
<dbReference type="PROSITE" id="PS50812">
    <property type="entry name" value="PWWP"/>
    <property type="match status" value="1"/>
</dbReference>
<dbReference type="Gene3D" id="2.30.30.140">
    <property type="match status" value="1"/>
</dbReference>
<evidence type="ECO:0000313" key="4">
    <source>
        <dbReference type="EMBL" id="GAT93890.1"/>
    </source>
</evidence>
<dbReference type="AlphaFoldDB" id="A0A5K1TXQ4"/>
<organism evidence="4 5">
    <name type="scientific">Entamoeba histolytica</name>
    <dbReference type="NCBI Taxonomy" id="5759"/>
    <lineage>
        <taxon>Eukaryota</taxon>
        <taxon>Amoebozoa</taxon>
        <taxon>Evosea</taxon>
        <taxon>Archamoebae</taxon>
        <taxon>Mastigamoebida</taxon>
        <taxon>Entamoebidae</taxon>
        <taxon>Entamoeba</taxon>
    </lineage>
</organism>
<dbReference type="OMA" id="NWSVVWV"/>
<sequence length="335" mass="38964">MEEEKQVDTTTVQSSTPPMSPQHSHSITPSASPKENKVSTPLSPNKEDGSVATPTSRKKEEETKPKKSPNDSVTVIDKEIEQNKWDNWTVVWVKQKGYPWWPAKIIIMDKLNEKTKGQLEKLIEFKKDKKYLVKYITNGYQFGWVNDNQIKPFKEEFMNIITERMLGKKDVIESINKAIEITNDKISENDIDKFHKAVIKKEKQMEEEEKKKEKMRNCDIGFMVVNDPLIEITKIEGIVEKSIENNNSSLQKLKNWKEMDHSQVIEELNTLMKEPIMIHEIINPINKIGELLNSICQSTNIEISVLAERVLERIKKELKYAIISGEYQRCKEIFN</sequence>
<dbReference type="EMBL" id="BDEQ01000001">
    <property type="protein sequence ID" value="GAT93890.1"/>
    <property type="molecule type" value="Genomic_DNA"/>
</dbReference>
<feature type="domain" description="PWWP" evidence="3">
    <location>
        <begin position="87"/>
        <end position="156"/>
    </location>
</feature>
<gene>
    <name evidence="4" type="ORF">CL6EHI_094010</name>
</gene>
<accession>A0A5K1TXQ4</accession>
<evidence type="ECO:0000256" key="1">
    <source>
        <dbReference type="SAM" id="Coils"/>
    </source>
</evidence>
<evidence type="ECO:0000313" key="5">
    <source>
        <dbReference type="Proteomes" id="UP000078387"/>
    </source>
</evidence>
<dbReference type="VEuPathDB" id="AmoebaDB:KM1_234610"/>
<evidence type="ECO:0000259" key="3">
    <source>
        <dbReference type="PROSITE" id="PS50812"/>
    </source>
</evidence>
<protein>
    <recommendedName>
        <fullName evidence="3">PWWP domain-containing protein</fullName>
    </recommendedName>
</protein>
<dbReference type="VEuPathDB" id="AmoebaDB:EHI7A_143770"/>
<dbReference type="CDD" id="cd05162">
    <property type="entry name" value="PWWP"/>
    <property type="match status" value="1"/>
</dbReference>
<proteinExistence type="predicted"/>
<dbReference type="InterPro" id="IPR000313">
    <property type="entry name" value="PWWP_dom"/>
</dbReference>
<reference evidence="4 5" key="1">
    <citation type="submission" date="2016-05" db="EMBL/GenBank/DDBJ databases">
        <title>First whole genome sequencing of Entamoeba histolytica HM1:IMSS-clone-6.</title>
        <authorList>
            <person name="Mukherjee Avik.K."/>
            <person name="Izumyama S."/>
            <person name="Nakada-Tsukui K."/>
            <person name="Nozaki T."/>
        </authorList>
    </citation>
    <scope>NUCLEOTIDE SEQUENCE [LARGE SCALE GENOMIC DNA]</scope>
    <source>
        <strain evidence="4 5">HM1:IMSS clone 6</strain>
    </source>
</reference>
<dbReference type="Pfam" id="PF00855">
    <property type="entry name" value="PWWP"/>
    <property type="match status" value="1"/>
</dbReference>
<dbReference type="Proteomes" id="UP000078387">
    <property type="component" value="Unassembled WGS sequence"/>
</dbReference>
<dbReference type="VEuPathDB" id="AmoebaDB:EHI_094010"/>
<name>A0A5K1TXQ4_ENTHI</name>
<feature type="coiled-coil region" evidence="1">
    <location>
        <begin position="191"/>
        <end position="218"/>
    </location>
</feature>
<comment type="caution">
    <text evidence="4">The sequence shown here is derived from an EMBL/GenBank/DDBJ whole genome shotgun (WGS) entry which is preliminary data.</text>
</comment>